<organism evidence="4 5">
    <name type="scientific">Xylanibacter rarus</name>
    <dbReference type="NCBI Taxonomy" id="1676614"/>
    <lineage>
        <taxon>Bacteria</taxon>
        <taxon>Pseudomonadati</taxon>
        <taxon>Bacteroidota</taxon>
        <taxon>Bacteroidia</taxon>
        <taxon>Bacteroidales</taxon>
        <taxon>Prevotellaceae</taxon>
        <taxon>Xylanibacter</taxon>
    </lineage>
</organism>
<evidence type="ECO:0000313" key="4">
    <source>
        <dbReference type="EMBL" id="KOO67550.1"/>
    </source>
</evidence>
<dbReference type="Gene3D" id="3.30.300.30">
    <property type="match status" value="1"/>
</dbReference>
<evidence type="ECO:0000313" key="5">
    <source>
        <dbReference type="Proteomes" id="UP000036951"/>
    </source>
</evidence>
<reference evidence="4 5" key="1">
    <citation type="submission" date="2015-06" db="EMBL/GenBank/DDBJ databases">
        <title>Prevotella sp. 109, sp. nov., a novel member of the family Prevotellaceae isolated from human faeces.</title>
        <authorList>
            <person name="Shkoporov A.N."/>
            <person name="Chaplin A.V."/>
            <person name="Kafarskaia L.I."/>
            <person name="Efimov B.A."/>
        </authorList>
    </citation>
    <scope>NUCLEOTIDE SEQUENCE [LARGE SCALE GENOMIC DNA]</scope>
    <source>
        <strain evidence="4 5">109</strain>
    </source>
</reference>
<comment type="similarity">
    <text evidence="1">Belongs to the ATP-dependent AMP-binding enzyme family.</text>
</comment>
<protein>
    <submittedName>
        <fullName evidence="4">O-succinylbenzoic acid--CoA ligase</fullName>
    </submittedName>
</protein>
<keyword evidence="2 4" id="KW-0436">Ligase</keyword>
<dbReference type="PANTHER" id="PTHR43201:SF5">
    <property type="entry name" value="MEDIUM-CHAIN ACYL-COA LIGASE ACSF2, MITOCHONDRIAL"/>
    <property type="match status" value="1"/>
</dbReference>
<proteinExistence type="inferred from homology"/>
<dbReference type="RefSeq" id="WP_053399072.1">
    <property type="nucleotide sequence ID" value="NZ_LFQU01000035.1"/>
</dbReference>
<evidence type="ECO:0000259" key="3">
    <source>
        <dbReference type="Pfam" id="PF00501"/>
    </source>
</evidence>
<feature type="domain" description="AMP-dependent synthetase/ligase" evidence="3">
    <location>
        <begin position="12"/>
        <end position="167"/>
    </location>
</feature>
<dbReference type="Pfam" id="PF00501">
    <property type="entry name" value="AMP-binding"/>
    <property type="match status" value="1"/>
</dbReference>
<dbReference type="InterPro" id="IPR000873">
    <property type="entry name" value="AMP-dep_synth/lig_dom"/>
</dbReference>
<dbReference type="InterPro" id="IPR045851">
    <property type="entry name" value="AMP-bd_C_sf"/>
</dbReference>
<dbReference type="PANTHER" id="PTHR43201">
    <property type="entry name" value="ACYL-COA SYNTHETASE"/>
    <property type="match status" value="1"/>
</dbReference>
<gene>
    <name evidence="4" type="ORF">ACU52_12830</name>
</gene>
<dbReference type="SUPFAM" id="SSF56801">
    <property type="entry name" value="Acetyl-CoA synthetase-like"/>
    <property type="match status" value="1"/>
</dbReference>
<dbReference type="Gene3D" id="3.40.50.12780">
    <property type="entry name" value="N-terminal domain of ligase-like"/>
    <property type="match status" value="1"/>
</dbReference>
<dbReference type="InterPro" id="IPR042099">
    <property type="entry name" value="ANL_N_sf"/>
</dbReference>
<name>A0A8E1UPI9_9BACT</name>
<sequence>MTLDDFYTEWNNDSDMMLVHTSGSTGKPKPMMVEKCKMEASATITCDFLNLKEGDTALLCMPLDYIAGKMVVVRSIVRKLKLINVKPSGHPLSGMTEAPVFAAMIPMQVFNSLQVPEEKEILMRIKHLIIGGGAIDDKMERELRDFPNAVWSTYGMTETLSHIALRRLNGNEASCWYTPFESVDVSVNEDGCLVIDAPKVSDSRIITNDIAEIGKDGRHFRILGRKDNVIDSGGIKIQIEEVEALLKKYLTVPYVITKKSDHKFGEVVAILVESDDIEKIKKLCEDNMPKYWQPKIYISVKEIPRTQTGKTARRLAAEIAENNTTG</sequence>
<dbReference type="Proteomes" id="UP000036951">
    <property type="component" value="Unassembled WGS sequence"/>
</dbReference>
<keyword evidence="5" id="KW-1185">Reference proteome</keyword>
<accession>A0A8E1UPI9</accession>
<dbReference type="AlphaFoldDB" id="A0A8E1UPI9"/>
<dbReference type="EMBL" id="LFQU01000035">
    <property type="protein sequence ID" value="KOO67550.1"/>
    <property type="molecule type" value="Genomic_DNA"/>
</dbReference>
<evidence type="ECO:0000256" key="1">
    <source>
        <dbReference type="ARBA" id="ARBA00006432"/>
    </source>
</evidence>
<comment type="caution">
    <text evidence="4">The sequence shown here is derived from an EMBL/GenBank/DDBJ whole genome shotgun (WGS) entry which is preliminary data.</text>
</comment>
<dbReference type="GO" id="GO:0006631">
    <property type="term" value="P:fatty acid metabolic process"/>
    <property type="evidence" value="ECO:0007669"/>
    <property type="project" value="TreeGrafter"/>
</dbReference>
<evidence type="ECO:0000256" key="2">
    <source>
        <dbReference type="ARBA" id="ARBA00022598"/>
    </source>
</evidence>
<dbReference type="OrthoDB" id="8870348at2"/>
<dbReference type="GO" id="GO:0031956">
    <property type="term" value="F:medium-chain fatty acid-CoA ligase activity"/>
    <property type="evidence" value="ECO:0007669"/>
    <property type="project" value="TreeGrafter"/>
</dbReference>